<dbReference type="Pfam" id="PF07196">
    <property type="entry name" value="Flagellin_IN"/>
    <property type="match status" value="1"/>
</dbReference>
<comment type="function">
    <text evidence="5">Required for morphogenesis and for the elongation of the flagellar filament by facilitating polymerization of the flagellin monomers at the tip of growing filament. Forms a capping structure, which prevents flagellin subunits (transported through the central channel of the flagellum) from leaking out without polymerization at the distal end.</text>
</comment>
<reference evidence="9" key="2">
    <citation type="submission" date="2016-01" db="EMBL/GenBank/DDBJ databases">
        <title>Draft Genome Sequence of Paenibacillus amylolyticus Heshi-A3 that Was Isolated from Fermented Rice Bran with Aging Salted Mackerel, Which Was Named Heshiko as Traditional Fermented Seafood in Japan.</title>
        <authorList>
            <person name="Akuzawa S."/>
            <person name="Nakagawa J."/>
            <person name="Kanekatsu T."/>
            <person name="Kubota E."/>
            <person name="Ohtake R."/>
            <person name="Suzuki T."/>
            <person name="Kanesaki Y."/>
        </authorList>
    </citation>
    <scope>NUCLEOTIDE SEQUENCE [LARGE SCALE GENOMIC DNA]</scope>
    <source>
        <strain evidence="9">Heshi-A3</strain>
    </source>
</reference>
<feature type="domain" description="Flagellar hook-associated protein 2 C-terminal" evidence="7">
    <location>
        <begin position="232"/>
        <end position="482"/>
    </location>
</feature>
<gene>
    <name evidence="8" type="ORF">PAHA3_4755</name>
</gene>
<dbReference type="GO" id="GO:0071973">
    <property type="term" value="P:bacterial-type flagellum-dependent cell motility"/>
    <property type="evidence" value="ECO:0007669"/>
    <property type="project" value="TreeGrafter"/>
</dbReference>
<dbReference type="EMBL" id="BCNV01000005">
    <property type="protein sequence ID" value="GAS84652.1"/>
    <property type="molecule type" value="Genomic_DNA"/>
</dbReference>
<comment type="similarity">
    <text evidence="1 5">Belongs to the FliD family.</text>
</comment>
<sequence length="493" mass="54293">MNMRINGFSGMDIDSMVKSMMTVKRVPLDKLNQQKQILEWTRESYREINSKIVQLSDKLQKMSFSDATNTQKSTVSGNTTAVRAEATAEASSVPFSVTEIKLAKQAQMQNSSRLEIANQPTAKVTLDTTLADLTGTNAPSYDLNINDNSITFLSTDSLSVVIARINSSIPTVTASFDEISGKLSITSKEHGKAITDTGTGGVQQSSSLNTALGLTYTPPQAGEVSISNGTDSVKYTLTDNKLKINGINLTFLEETTATNPTKITTQSDPTKAVETIKSFVDTYNELLGLLNGKISEQKFRDFQPLTADQKKDMKEDDIKNWEEKAKSGLLKNDSILSAAVNSMRTVVTGNLKMLSEVGITTGQYYEKGKLQIDESKLKDALTTNPDKVLNIFRGSVSDANSKPLFSEMRGELNSTLDMLVKKVGTSKLDSNASMTLKTESIMGEQLKQYNKRATEMERKVSDWETRYYKQFAAMEKAMSQFQSQSSSLASYFQ</sequence>
<accession>A0A100VRC8</accession>
<evidence type="ECO:0000259" key="7">
    <source>
        <dbReference type="Pfam" id="PF07195"/>
    </source>
</evidence>
<proteinExistence type="inferred from homology"/>
<keyword evidence="5" id="KW-0964">Secreted</keyword>
<dbReference type="Pfam" id="PF02465">
    <property type="entry name" value="FliD_N"/>
    <property type="match status" value="1"/>
</dbReference>
<evidence type="ECO:0000256" key="2">
    <source>
        <dbReference type="ARBA" id="ARBA00011255"/>
    </source>
</evidence>
<keyword evidence="8" id="KW-0969">Cilium</keyword>
<comment type="subunit">
    <text evidence="2 5">Homopentamer.</text>
</comment>
<dbReference type="PANTHER" id="PTHR30288:SF0">
    <property type="entry name" value="FLAGELLAR HOOK-ASSOCIATED PROTEIN 2"/>
    <property type="match status" value="1"/>
</dbReference>
<name>A0A100VRC8_PAEAM</name>
<protein>
    <recommendedName>
        <fullName evidence="5">Flagellar hook-associated protein 2</fullName>
        <shortName evidence="5">HAP2</shortName>
    </recommendedName>
    <alternativeName>
        <fullName evidence="5">Flagellar cap protein</fullName>
    </alternativeName>
</protein>
<dbReference type="AlphaFoldDB" id="A0A100VRC8"/>
<dbReference type="RefSeq" id="WP_235599535.1">
    <property type="nucleotide sequence ID" value="NZ_BCNV01000005.1"/>
</dbReference>
<evidence type="ECO:0000313" key="9">
    <source>
        <dbReference type="Proteomes" id="UP000069697"/>
    </source>
</evidence>
<dbReference type="InterPro" id="IPR003481">
    <property type="entry name" value="FliD_N"/>
</dbReference>
<evidence type="ECO:0000256" key="4">
    <source>
        <dbReference type="ARBA" id="ARBA00023143"/>
    </source>
</evidence>
<dbReference type="Pfam" id="PF07195">
    <property type="entry name" value="FliD_C"/>
    <property type="match status" value="1"/>
</dbReference>
<comment type="caution">
    <text evidence="8">The sequence shown here is derived from an EMBL/GenBank/DDBJ whole genome shotgun (WGS) entry which is preliminary data.</text>
</comment>
<evidence type="ECO:0000256" key="5">
    <source>
        <dbReference type="RuleBase" id="RU362066"/>
    </source>
</evidence>
<keyword evidence="8" id="KW-0282">Flagellum</keyword>
<keyword evidence="8" id="KW-0966">Cell projection</keyword>
<evidence type="ECO:0000256" key="1">
    <source>
        <dbReference type="ARBA" id="ARBA00009764"/>
    </source>
</evidence>
<dbReference type="PANTHER" id="PTHR30288">
    <property type="entry name" value="FLAGELLAR CAP/ASSEMBLY PROTEIN FLID"/>
    <property type="match status" value="1"/>
</dbReference>
<keyword evidence="3" id="KW-0175">Coiled coil</keyword>
<dbReference type="InterPro" id="IPR010809">
    <property type="entry name" value="FliD_C"/>
</dbReference>
<comment type="subcellular location">
    <subcellularLocation>
        <location evidence="5">Secreted</location>
    </subcellularLocation>
    <subcellularLocation>
        <location evidence="5">Bacterial flagellum</location>
    </subcellularLocation>
</comment>
<evidence type="ECO:0000259" key="6">
    <source>
        <dbReference type="Pfam" id="PF02465"/>
    </source>
</evidence>
<feature type="domain" description="Flagellar hook-associated protein 2 N-terminal" evidence="6">
    <location>
        <begin position="9"/>
        <end position="105"/>
    </location>
</feature>
<dbReference type="GO" id="GO:0007155">
    <property type="term" value="P:cell adhesion"/>
    <property type="evidence" value="ECO:0007669"/>
    <property type="project" value="InterPro"/>
</dbReference>
<reference evidence="8 9" key="1">
    <citation type="journal article" date="2016" name="Genome Announc.">
        <title>Draft Genome Sequence of Paenibacillus amylolyticus Heshi-A3, Isolated from Fermented Rice Bran in a Japanese Fermented Seafood Dish.</title>
        <authorList>
            <person name="Akuzawa S."/>
            <person name="Nagaoka J."/>
            <person name="Kanekatsu M."/>
            <person name="Kubota E."/>
            <person name="Ohtake R."/>
            <person name="Suzuki T."/>
            <person name="Kanesaki Y."/>
        </authorList>
    </citation>
    <scope>NUCLEOTIDE SEQUENCE [LARGE SCALE GENOMIC DNA]</scope>
    <source>
        <strain evidence="8 9">Heshi-A3</strain>
    </source>
</reference>
<dbReference type="InterPro" id="IPR010810">
    <property type="entry name" value="Flagellin_hook_IN_motif"/>
</dbReference>
<keyword evidence="4 5" id="KW-0975">Bacterial flagellum</keyword>
<dbReference type="GO" id="GO:0009424">
    <property type="term" value="C:bacterial-type flagellum hook"/>
    <property type="evidence" value="ECO:0007669"/>
    <property type="project" value="UniProtKB-UniRule"/>
</dbReference>
<dbReference type="Proteomes" id="UP000069697">
    <property type="component" value="Unassembled WGS sequence"/>
</dbReference>
<dbReference type="InterPro" id="IPR040026">
    <property type="entry name" value="FliD"/>
</dbReference>
<dbReference type="GO" id="GO:0009421">
    <property type="term" value="C:bacterial-type flagellum filament cap"/>
    <property type="evidence" value="ECO:0007669"/>
    <property type="project" value="InterPro"/>
</dbReference>
<organism evidence="8 9">
    <name type="scientific">Paenibacillus amylolyticus</name>
    <dbReference type="NCBI Taxonomy" id="1451"/>
    <lineage>
        <taxon>Bacteria</taxon>
        <taxon>Bacillati</taxon>
        <taxon>Bacillota</taxon>
        <taxon>Bacilli</taxon>
        <taxon>Bacillales</taxon>
        <taxon>Paenibacillaceae</taxon>
        <taxon>Paenibacillus</taxon>
    </lineage>
</organism>
<evidence type="ECO:0000256" key="3">
    <source>
        <dbReference type="ARBA" id="ARBA00023054"/>
    </source>
</evidence>
<dbReference type="GO" id="GO:0005576">
    <property type="term" value="C:extracellular region"/>
    <property type="evidence" value="ECO:0007669"/>
    <property type="project" value="UniProtKB-SubCell"/>
</dbReference>
<evidence type="ECO:0000313" key="8">
    <source>
        <dbReference type="EMBL" id="GAS84652.1"/>
    </source>
</evidence>